<feature type="chain" id="PRO_5047253210" evidence="1">
    <location>
        <begin position="26"/>
        <end position="178"/>
    </location>
</feature>
<dbReference type="RefSeq" id="WP_233722962.1">
    <property type="nucleotide sequence ID" value="NZ_JAJVCN010000001.1"/>
</dbReference>
<comment type="caution">
    <text evidence="2">The sequence shown here is derived from an EMBL/GenBank/DDBJ whole genome shotgun (WGS) entry which is preliminary data.</text>
</comment>
<protein>
    <submittedName>
        <fullName evidence="2">Uncharacterized protein</fullName>
    </submittedName>
</protein>
<dbReference type="EMBL" id="JAJVCN010000001">
    <property type="protein sequence ID" value="MCE7001915.1"/>
    <property type="molecule type" value="Genomic_DNA"/>
</dbReference>
<keyword evidence="3" id="KW-1185">Reference proteome</keyword>
<dbReference type="Proteomes" id="UP001521150">
    <property type="component" value="Unassembled WGS sequence"/>
</dbReference>
<organism evidence="2 3">
    <name type="scientific">Kibdelosporangium philippinense</name>
    <dbReference type="NCBI Taxonomy" id="211113"/>
    <lineage>
        <taxon>Bacteria</taxon>
        <taxon>Bacillati</taxon>
        <taxon>Actinomycetota</taxon>
        <taxon>Actinomycetes</taxon>
        <taxon>Pseudonocardiales</taxon>
        <taxon>Pseudonocardiaceae</taxon>
        <taxon>Kibdelosporangium</taxon>
    </lineage>
</organism>
<proteinExistence type="predicted"/>
<gene>
    <name evidence="2" type="ORF">LWC34_03550</name>
</gene>
<sequence>MAKKIPVLAALVVAGSLVLAPAASAQDKQTRGCGSISGNTFKLTCNRLGSAGDDRAELRYPNYSSGTHTFEARVSVNGGSGISLVQTFRGDAWFMLAAGGGQVYVVHDSSKRRSVDLRGGFQVKTVHRVGGAHVTYINGSELHRLNGPQGSYYHKHGAYATDSGRGPTTVVFSNVRYS</sequence>
<evidence type="ECO:0000256" key="1">
    <source>
        <dbReference type="SAM" id="SignalP"/>
    </source>
</evidence>
<name>A0ABS8Z587_9PSEU</name>
<feature type="signal peptide" evidence="1">
    <location>
        <begin position="1"/>
        <end position="25"/>
    </location>
</feature>
<evidence type="ECO:0000313" key="2">
    <source>
        <dbReference type="EMBL" id="MCE7001915.1"/>
    </source>
</evidence>
<accession>A0ABS8Z587</accession>
<keyword evidence="1" id="KW-0732">Signal</keyword>
<reference evidence="2 3" key="1">
    <citation type="submission" date="2021-12" db="EMBL/GenBank/DDBJ databases">
        <title>Genome sequence of Kibdelosporangium philippinense ATCC 49844.</title>
        <authorList>
            <person name="Fedorov E.A."/>
            <person name="Omeragic M."/>
            <person name="Shalygina K.F."/>
            <person name="Maclea K.S."/>
        </authorList>
    </citation>
    <scope>NUCLEOTIDE SEQUENCE [LARGE SCALE GENOMIC DNA]</scope>
    <source>
        <strain evidence="2 3">ATCC 49844</strain>
    </source>
</reference>
<evidence type="ECO:0000313" key="3">
    <source>
        <dbReference type="Proteomes" id="UP001521150"/>
    </source>
</evidence>